<keyword evidence="6" id="KW-1185">Reference proteome</keyword>
<gene>
    <name evidence="7" type="primary">LOC116304691</name>
</gene>
<reference evidence="7" key="1">
    <citation type="submission" date="2025-08" db="UniProtKB">
        <authorList>
            <consortium name="RefSeq"/>
        </authorList>
    </citation>
    <scope>IDENTIFICATION</scope>
    <source>
        <tissue evidence="7">Tentacle</tissue>
    </source>
</reference>
<evidence type="ECO:0000256" key="1">
    <source>
        <dbReference type="ARBA" id="ARBA00022741"/>
    </source>
</evidence>
<evidence type="ECO:0000313" key="7">
    <source>
        <dbReference type="RefSeq" id="XP_031570324.1"/>
    </source>
</evidence>
<feature type="binding site" evidence="3">
    <location>
        <position position="421"/>
    </location>
    <ligand>
        <name>ATP</name>
        <dbReference type="ChEBI" id="CHEBI:30616"/>
    </ligand>
</feature>
<dbReference type="GeneID" id="116304691"/>
<evidence type="ECO:0000313" key="6">
    <source>
        <dbReference type="Proteomes" id="UP000515163"/>
    </source>
</evidence>
<feature type="domain" description="Protein kinase" evidence="5">
    <location>
        <begin position="394"/>
        <end position="597"/>
    </location>
</feature>
<dbReference type="OrthoDB" id="339325at2759"/>
<dbReference type="PANTHER" id="PTHR44329">
    <property type="entry name" value="SERINE/THREONINE-PROTEIN KINASE TNNI3K-RELATED"/>
    <property type="match status" value="1"/>
</dbReference>
<dbReference type="KEGG" id="aten:116304691"/>
<accession>A0A6P8ITJ3</accession>
<protein>
    <submittedName>
        <fullName evidence="7">Dual specificity protein kinase shkB-like</fullName>
    </submittedName>
</protein>
<feature type="coiled-coil region" evidence="4">
    <location>
        <begin position="220"/>
        <end position="268"/>
    </location>
</feature>
<dbReference type="GO" id="GO:0097527">
    <property type="term" value="P:necroptotic signaling pathway"/>
    <property type="evidence" value="ECO:0007669"/>
    <property type="project" value="TreeGrafter"/>
</dbReference>
<keyword evidence="1 3" id="KW-0547">Nucleotide-binding</keyword>
<dbReference type="GO" id="GO:0004672">
    <property type="term" value="F:protein kinase activity"/>
    <property type="evidence" value="ECO:0007669"/>
    <property type="project" value="InterPro"/>
</dbReference>
<dbReference type="PROSITE" id="PS50011">
    <property type="entry name" value="PROTEIN_KINASE_DOM"/>
    <property type="match status" value="1"/>
</dbReference>
<dbReference type="AlphaFoldDB" id="A0A6P8ITJ3"/>
<dbReference type="InterPro" id="IPR011009">
    <property type="entry name" value="Kinase-like_dom_sf"/>
</dbReference>
<dbReference type="RefSeq" id="XP_031570324.1">
    <property type="nucleotide sequence ID" value="XM_031714464.1"/>
</dbReference>
<feature type="coiled-coil region" evidence="4">
    <location>
        <begin position="332"/>
        <end position="373"/>
    </location>
</feature>
<evidence type="ECO:0000256" key="3">
    <source>
        <dbReference type="PROSITE-ProRule" id="PRU10141"/>
    </source>
</evidence>
<dbReference type="PANTHER" id="PTHR44329:SF298">
    <property type="entry name" value="MIXED LINEAGE KINASE DOMAIN-LIKE PROTEIN"/>
    <property type="match status" value="1"/>
</dbReference>
<evidence type="ECO:0000256" key="4">
    <source>
        <dbReference type="SAM" id="Coils"/>
    </source>
</evidence>
<dbReference type="InParanoid" id="A0A6P8ITJ3"/>
<dbReference type="InterPro" id="IPR000719">
    <property type="entry name" value="Prot_kinase_dom"/>
</dbReference>
<dbReference type="Proteomes" id="UP000515163">
    <property type="component" value="Unplaced"/>
</dbReference>
<dbReference type="GO" id="GO:0005524">
    <property type="term" value="F:ATP binding"/>
    <property type="evidence" value="ECO:0007669"/>
    <property type="project" value="UniProtKB-UniRule"/>
</dbReference>
<dbReference type="InterPro" id="IPR051681">
    <property type="entry name" value="Ser/Thr_Kinases-Pseudokinases"/>
</dbReference>
<dbReference type="PROSITE" id="PS00107">
    <property type="entry name" value="PROTEIN_KINASE_ATP"/>
    <property type="match status" value="1"/>
</dbReference>
<keyword evidence="2 3" id="KW-0067">ATP-binding</keyword>
<proteinExistence type="predicted"/>
<dbReference type="Pfam" id="PF00069">
    <property type="entry name" value="Pkinase"/>
    <property type="match status" value="1"/>
</dbReference>
<dbReference type="Gene3D" id="1.10.510.10">
    <property type="entry name" value="Transferase(Phosphotransferase) domain 1"/>
    <property type="match status" value="1"/>
</dbReference>
<keyword evidence="4" id="KW-0175">Coiled coil</keyword>
<organism evidence="6 7">
    <name type="scientific">Actinia tenebrosa</name>
    <name type="common">Australian red waratah sea anemone</name>
    <dbReference type="NCBI Taxonomy" id="6105"/>
    <lineage>
        <taxon>Eukaryota</taxon>
        <taxon>Metazoa</taxon>
        <taxon>Cnidaria</taxon>
        <taxon>Anthozoa</taxon>
        <taxon>Hexacorallia</taxon>
        <taxon>Actiniaria</taxon>
        <taxon>Actiniidae</taxon>
        <taxon>Actinia</taxon>
    </lineage>
</organism>
<dbReference type="Gene3D" id="3.30.200.20">
    <property type="entry name" value="Phosphorylase Kinase, domain 1"/>
    <property type="match status" value="1"/>
</dbReference>
<name>A0A6P8ITJ3_ACTTE</name>
<dbReference type="InterPro" id="IPR017441">
    <property type="entry name" value="Protein_kinase_ATP_BS"/>
</dbReference>
<sequence length="597" mass="68985">MKGFLWYNKIEGGSTKSRLAGEYPNLYFRSETFRDAILKAVFTSECKAFIMSRLGSESTKYILLRHMMLGLEMQLCERGQIFVEGLHASEVNLPSGFIALYDESSEQQLRPRYESRRNPSPREDMVLAHISWLRPFATHSWTAIKRSREQRRNAHSLENYVRSLENKLAAQHQAWKNERVLLAQLEIQEKEIDLVNSEQISDGFETELMIQQEINNELKFNELQRKLARKQEDIKVAEHQFKRSEQRVQELEVTLAEEQNAHEQTKRSLKLKSEKVHELEINLASTPKALEEKENELIRVRQIPAVFEDKLVTEQETTKEVEKHHEGTVDKSNELQRKLACEQKAKEETEKRLEICQEKSKELETTLAATQKLVKKKQEPENECEWTLNREEIQITEEKLGSGTFGTVYKGMFRGTQVAVKQVSVKPKITEYNIGNFRREMKIASRCRHPCMLQFIGATSDDQSPLLLTELLDTSLKMVLLDRALDLVEIITIARDVAKGLNYLHLTRPHPIVHRDISSGSVLLWKHGQSWRGKISDYGNAVLMNYAKTGSGGAILYLAPEMNNKRFSPKCIRVYWKKSNTVMPRAFSDDEASCLMA</sequence>
<dbReference type="SUPFAM" id="SSF56112">
    <property type="entry name" value="Protein kinase-like (PK-like)"/>
    <property type="match status" value="1"/>
</dbReference>
<evidence type="ECO:0000256" key="2">
    <source>
        <dbReference type="ARBA" id="ARBA00022840"/>
    </source>
</evidence>
<evidence type="ECO:0000259" key="5">
    <source>
        <dbReference type="PROSITE" id="PS50011"/>
    </source>
</evidence>